<dbReference type="SUPFAM" id="SSF88874">
    <property type="entry name" value="Receptor-binding domain of short tail fibre protein gp12"/>
    <property type="match status" value="1"/>
</dbReference>
<dbReference type="Gene3D" id="3.90.1340.10">
    <property type="entry name" value="Phage tail collar domain"/>
    <property type="match status" value="1"/>
</dbReference>
<organism evidence="1 2">
    <name type="scientific">Burkholderia stabilis</name>
    <dbReference type="NCBI Taxonomy" id="95485"/>
    <lineage>
        <taxon>Bacteria</taxon>
        <taxon>Pseudomonadati</taxon>
        <taxon>Pseudomonadota</taxon>
        <taxon>Betaproteobacteria</taxon>
        <taxon>Burkholderiales</taxon>
        <taxon>Burkholderiaceae</taxon>
        <taxon>Burkholderia</taxon>
        <taxon>Burkholderia cepacia complex</taxon>
    </lineage>
</organism>
<evidence type="ECO:0000313" key="1">
    <source>
        <dbReference type="EMBL" id="RXV71067.1"/>
    </source>
</evidence>
<dbReference type="CDD" id="cd22641">
    <property type="entry name" value="C24-like"/>
    <property type="match status" value="1"/>
</dbReference>
<reference evidence="1 2" key="1">
    <citation type="submission" date="2018-08" db="EMBL/GenBank/DDBJ databases">
        <title>Mountain-cultivated ginseng endophyte, Burkholderia stabilis and its activity against ginseng root rot disease.</title>
        <authorList>
            <person name="Tapan Kumar M."/>
            <person name="Bae H."/>
            <person name="Shanmugam G."/>
            <person name="Jeon J."/>
        </authorList>
    </citation>
    <scope>NUCLEOTIDE SEQUENCE [LARGE SCALE GENOMIC DNA]</scope>
    <source>
        <strain evidence="1 2">EB159</strain>
    </source>
</reference>
<dbReference type="OrthoDB" id="9113831at2"/>
<protein>
    <submittedName>
        <fullName evidence="1">Uncharacterized protein</fullName>
    </submittedName>
</protein>
<evidence type="ECO:0000313" key="2">
    <source>
        <dbReference type="Proteomes" id="UP000289650"/>
    </source>
</evidence>
<sequence>MPQEITIYVDNLPAGAIIMWNGDIAFIPNGWVLCDGSNGTPNLRDRFIVGAGGSYAKSATGGSNFVALTTDQLAKHNHGGVHSIYSTEKYGDHLARSSQGWKDAGGRDVACFAGSDPAYVNIRDDGKGESHENRPPYYALYFIMKK</sequence>
<dbReference type="RefSeq" id="WP_129512329.1">
    <property type="nucleotide sequence ID" value="NZ_QWEX01000001.1"/>
</dbReference>
<dbReference type="EMBL" id="QWEX01000001">
    <property type="protein sequence ID" value="RXV71067.1"/>
    <property type="molecule type" value="Genomic_DNA"/>
</dbReference>
<dbReference type="AlphaFoldDB" id="A0A4Q2ANP4"/>
<dbReference type="InterPro" id="IPR037053">
    <property type="entry name" value="Phage_tail_collar_dom_sf"/>
</dbReference>
<accession>A0A4Q2ANP4</accession>
<proteinExistence type="predicted"/>
<gene>
    <name evidence="1" type="ORF">D1006_00880</name>
</gene>
<comment type="caution">
    <text evidence="1">The sequence shown here is derived from an EMBL/GenBank/DDBJ whole genome shotgun (WGS) entry which is preliminary data.</text>
</comment>
<dbReference type="Proteomes" id="UP000289650">
    <property type="component" value="Unassembled WGS sequence"/>
</dbReference>
<name>A0A4Q2ANP4_9BURK</name>